<dbReference type="AlphaFoldDB" id="A0AB34HLN3"/>
<proteinExistence type="predicted"/>
<organism evidence="2 3">
    <name type="scientific">Eschrichtius robustus</name>
    <name type="common">California gray whale</name>
    <name type="synonym">Eschrichtius gibbosus</name>
    <dbReference type="NCBI Taxonomy" id="9764"/>
    <lineage>
        <taxon>Eukaryota</taxon>
        <taxon>Metazoa</taxon>
        <taxon>Chordata</taxon>
        <taxon>Craniata</taxon>
        <taxon>Vertebrata</taxon>
        <taxon>Euteleostomi</taxon>
        <taxon>Mammalia</taxon>
        <taxon>Eutheria</taxon>
        <taxon>Laurasiatheria</taxon>
        <taxon>Artiodactyla</taxon>
        <taxon>Whippomorpha</taxon>
        <taxon>Cetacea</taxon>
        <taxon>Mysticeti</taxon>
        <taxon>Eschrichtiidae</taxon>
        <taxon>Eschrichtius</taxon>
    </lineage>
</organism>
<dbReference type="GO" id="GO:0005768">
    <property type="term" value="C:endosome"/>
    <property type="evidence" value="ECO:0007669"/>
    <property type="project" value="TreeGrafter"/>
</dbReference>
<evidence type="ECO:0000259" key="1">
    <source>
        <dbReference type="Pfam" id="PF19441"/>
    </source>
</evidence>
<dbReference type="GO" id="GO:0043533">
    <property type="term" value="F:inositol 1,3,4,5 tetrakisphosphate binding"/>
    <property type="evidence" value="ECO:0007669"/>
    <property type="project" value="TreeGrafter"/>
</dbReference>
<evidence type="ECO:0000313" key="2">
    <source>
        <dbReference type="EMBL" id="KAJ8792601.1"/>
    </source>
</evidence>
<dbReference type="InterPro" id="IPR045575">
    <property type="entry name" value="ASTN_1_2_N"/>
</dbReference>
<dbReference type="PANTHER" id="PTHR16592">
    <property type="entry name" value="ASTROTACTIN-1-LIKE"/>
    <property type="match status" value="1"/>
</dbReference>
<dbReference type="EMBL" id="JAIQCJ010001090">
    <property type="protein sequence ID" value="KAJ8792601.1"/>
    <property type="molecule type" value="Genomic_DNA"/>
</dbReference>
<dbReference type="Pfam" id="PF19441">
    <property type="entry name" value="ASTN_1_2_N"/>
    <property type="match status" value="1"/>
</dbReference>
<dbReference type="GO" id="GO:0007158">
    <property type="term" value="P:neuron cell-cell adhesion"/>
    <property type="evidence" value="ECO:0007669"/>
    <property type="project" value="TreeGrafter"/>
</dbReference>
<gene>
    <name evidence="2" type="ORF">J1605_019820</name>
</gene>
<sequence>MLSTYFETINDLLSSFGPVRDCSRNNGGCTRNFKCVSDRQVDSSGCVKDGVEEKSPKLEAGDRSFSPGSATCCLQAGIKPFRKAVAICVDRMLDPERKLGTSLERARGIAKGPEIS</sequence>
<dbReference type="InterPro" id="IPR026995">
    <property type="entry name" value="Astrotactin"/>
</dbReference>
<accession>A0AB34HLN3</accession>
<dbReference type="GO" id="GO:0001764">
    <property type="term" value="P:neuron migration"/>
    <property type="evidence" value="ECO:0007669"/>
    <property type="project" value="InterPro"/>
</dbReference>
<dbReference type="PANTHER" id="PTHR16592:SF2">
    <property type="entry name" value="ASTROTACTIN-2"/>
    <property type="match status" value="1"/>
</dbReference>
<reference evidence="2 3" key="1">
    <citation type="submission" date="2022-11" db="EMBL/GenBank/DDBJ databases">
        <title>Whole genome sequence of Eschrichtius robustus ER-17-0199.</title>
        <authorList>
            <person name="Bruniche-Olsen A."/>
            <person name="Black A.N."/>
            <person name="Fields C.J."/>
            <person name="Walden K."/>
            <person name="Dewoody J.A."/>
        </authorList>
    </citation>
    <scope>NUCLEOTIDE SEQUENCE [LARGE SCALE GENOMIC DNA]</scope>
    <source>
        <strain evidence="2">ER-17-0199</strain>
        <tissue evidence="2">Blubber</tissue>
    </source>
</reference>
<dbReference type="Proteomes" id="UP001159641">
    <property type="component" value="Unassembled WGS sequence"/>
</dbReference>
<name>A0AB34HLN3_ESCRO</name>
<protein>
    <recommendedName>
        <fullName evidence="1">Astrotactin-1/2 N-terminal domain-containing protein</fullName>
    </recommendedName>
</protein>
<keyword evidence="3" id="KW-1185">Reference proteome</keyword>
<feature type="domain" description="Astrotactin-1/2 N-terminal" evidence="1">
    <location>
        <begin position="1"/>
        <end position="48"/>
    </location>
</feature>
<comment type="caution">
    <text evidence="2">The sequence shown here is derived from an EMBL/GenBank/DDBJ whole genome shotgun (WGS) entry which is preliminary data.</text>
</comment>
<evidence type="ECO:0000313" key="3">
    <source>
        <dbReference type="Proteomes" id="UP001159641"/>
    </source>
</evidence>
<dbReference type="GO" id="GO:0016020">
    <property type="term" value="C:membrane"/>
    <property type="evidence" value="ECO:0007669"/>
    <property type="project" value="TreeGrafter"/>
</dbReference>